<gene>
    <name evidence="1" type="ORF">DN752_01445</name>
</gene>
<dbReference type="OrthoDB" id="9793307at2"/>
<protein>
    <recommendedName>
        <fullName evidence="3">Peptidase S74 domain-containing protein</fullName>
    </recommendedName>
</protein>
<reference evidence="1 2" key="1">
    <citation type="submission" date="2018-06" db="EMBL/GenBank/DDBJ databases">
        <title>Echinicola strongylocentroti sp. nov., isolated from a sea urchin Strongylocentrotus intermedius.</title>
        <authorList>
            <person name="Bae S.S."/>
        </authorList>
    </citation>
    <scope>NUCLEOTIDE SEQUENCE [LARGE SCALE GENOMIC DNA]</scope>
    <source>
        <strain evidence="1 2">MEBiC08714</strain>
    </source>
</reference>
<keyword evidence="2" id="KW-1185">Reference proteome</keyword>
<evidence type="ECO:0008006" key="3">
    <source>
        <dbReference type="Google" id="ProtNLM"/>
    </source>
</evidence>
<dbReference type="Proteomes" id="UP000248688">
    <property type="component" value="Chromosome"/>
</dbReference>
<dbReference type="KEGG" id="est:DN752_01445"/>
<dbReference type="EMBL" id="CP030041">
    <property type="protein sequence ID" value="AWW28901.1"/>
    <property type="molecule type" value="Genomic_DNA"/>
</dbReference>
<dbReference type="RefSeq" id="WP_112782322.1">
    <property type="nucleotide sequence ID" value="NZ_CP030041.1"/>
</dbReference>
<name>A0A2Z4ID07_9BACT</name>
<accession>A0A2Z4ID07</accession>
<sequence>MGQPLDAAYINPKFGGETHYRFVRFGSSAQYYARFMLNNNNTSYGNGGDFSIFTYDNRGISLRPGTGHVILIPTSAYSGNVGIEKLYPEERLDVNGGIRIVSGSGCKADYIVTKPDPRIGSTKNIKGKNYPFANVDLGHLVIQPRTSALRDIIFINGQGDKISMVVMGNIKTRIGTTTPDSKLSVIGNIRTHEIKLETASWPDYVFDRGYQQMPLEEMEVYIRKNGHLPGLKCAEEFQEEGVNMMEMNQQLLGKIVELTLHLIKKGKQLRNIEDKLSRISERLSELNP</sequence>
<organism evidence="1 2">
    <name type="scientific">Echinicola strongylocentroti</name>
    <dbReference type="NCBI Taxonomy" id="1795355"/>
    <lineage>
        <taxon>Bacteria</taxon>
        <taxon>Pseudomonadati</taxon>
        <taxon>Bacteroidota</taxon>
        <taxon>Cytophagia</taxon>
        <taxon>Cytophagales</taxon>
        <taxon>Cyclobacteriaceae</taxon>
        <taxon>Echinicola</taxon>
    </lineage>
</organism>
<dbReference type="AlphaFoldDB" id="A0A2Z4ID07"/>
<evidence type="ECO:0000313" key="2">
    <source>
        <dbReference type="Proteomes" id="UP000248688"/>
    </source>
</evidence>
<evidence type="ECO:0000313" key="1">
    <source>
        <dbReference type="EMBL" id="AWW28901.1"/>
    </source>
</evidence>
<proteinExistence type="predicted"/>